<dbReference type="AlphaFoldDB" id="X0U0L1"/>
<evidence type="ECO:0000313" key="2">
    <source>
        <dbReference type="EMBL" id="GAF99039.1"/>
    </source>
</evidence>
<accession>X0U0L1</accession>
<sequence>IYFHIHKGAYGAYLSHYLLWKKIVEEDIDCALILEDDICKDSLNHVLDSNILSANSYDLVQLSKRIKFDLYDNIVFDGAEAYLLSRQGAKILISLTQYPFFFDRLGVQKFNNLNYFNCETYSWSEQPAITCAVDKFMGYACQTDLLDLFLYPVIDINKSVATNSDIGLSEGINAWAFDQDTIVRYSKLLGDK</sequence>
<evidence type="ECO:0000259" key="1">
    <source>
        <dbReference type="Pfam" id="PF01755"/>
    </source>
</evidence>
<feature type="non-terminal residue" evidence="2">
    <location>
        <position position="1"/>
    </location>
</feature>
<name>X0U0L1_9ZZZZ</name>
<proteinExistence type="predicted"/>
<reference evidence="2" key="1">
    <citation type="journal article" date="2014" name="Front. Microbiol.">
        <title>High frequency of phylogenetically diverse reductive dehalogenase-homologous genes in deep subseafloor sedimentary metagenomes.</title>
        <authorList>
            <person name="Kawai M."/>
            <person name="Futagami T."/>
            <person name="Toyoda A."/>
            <person name="Takaki Y."/>
            <person name="Nishi S."/>
            <person name="Hori S."/>
            <person name="Arai W."/>
            <person name="Tsubouchi T."/>
            <person name="Morono Y."/>
            <person name="Uchiyama I."/>
            <person name="Ito T."/>
            <person name="Fujiyama A."/>
            <person name="Inagaki F."/>
            <person name="Takami H."/>
        </authorList>
    </citation>
    <scope>NUCLEOTIDE SEQUENCE</scope>
    <source>
        <strain evidence="2">Expedition CK06-06</strain>
    </source>
</reference>
<dbReference type="Pfam" id="PF01755">
    <property type="entry name" value="Glyco_transf_25"/>
    <property type="match status" value="1"/>
</dbReference>
<comment type="caution">
    <text evidence="2">The sequence shown here is derived from an EMBL/GenBank/DDBJ whole genome shotgun (WGS) entry which is preliminary data.</text>
</comment>
<dbReference type="EMBL" id="BARS01012375">
    <property type="protein sequence ID" value="GAF99039.1"/>
    <property type="molecule type" value="Genomic_DNA"/>
</dbReference>
<dbReference type="InterPro" id="IPR002654">
    <property type="entry name" value="Glyco_trans_25"/>
</dbReference>
<gene>
    <name evidence="2" type="ORF">S01H1_22080</name>
</gene>
<protein>
    <recommendedName>
        <fullName evidence="1">Glycosyl transferase family 25 domain-containing protein</fullName>
    </recommendedName>
</protein>
<dbReference type="CDD" id="cd06532">
    <property type="entry name" value="Glyco_transf_25"/>
    <property type="match status" value="1"/>
</dbReference>
<feature type="domain" description="Glycosyl transferase family 25" evidence="1">
    <location>
        <begin position="7"/>
        <end position="69"/>
    </location>
</feature>
<organism evidence="2">
    <name type="scientific">marine sediment metagenome</name>
    <dbReference type="NCBI Taxonomy" id="412755"/>
    <lineage>
        <taxon>unclassified sequences</taxon>
        <taxon>metagenomes</taxon>
        <taxon>ecological metagenomes</taxon>
    </lineage>
</organism>